<dbReference type="AlphaFoldDB" id="A0A1N7L1P6"/>
<organism evidence="2 3">
    <name type="scientific">Thalassolituus maritimus</name>
    <dbReference type="NCBI Taxonomy" id="484498"/>
    <lineage>
        <taxon>Bacteria</taxon>
        <taxon>Pseudomonadati</taxon>
        <taxon>Pseudomonadota</taxon>
        <taxon>Gammaproteobacteria</taxon>
        <taxon>Oceanospirillales</taxon>
        <taxon>Oceanospirillaceae</taxon>
        <taxon>Thalassolituus</taxon>
    </lineage>
</organism>
<accession>A0A1N7L1P6</accession>
<dbReference type="NCBIfam" id="NF002541">
    <property type="entry name" value="PRK02101.1-1"/>
    <property type="match status" value="1"/>
</dbReference>
<dbReference type="GO" id="GO:0033194">
    <property type="term" value="P:response to hydroperoxide"/>
    <property type="evidence" value="ECO:0007669"/>
    <property type="project" value="TreeGrafter"/>
</dbReference>
<dbReference type="Pfam" id="PF03883">
    <property type="entry name" value="H2O2_YaaD"/>
    <property type="match status" value="1"/>
</dbReference>
<proteinExistence type="inferred from homology"/>
<dbReference type="OrthoDB" id="9777133at2"/>
<sequence>MLTLLSPAKTLDFETPPVTDQHSLPDYLDDSAELIDVLRKYSPDEIGALMKLSPKLSELNVQRYSDWKIPFPEGESKAAVLAFKGDVYTGLDADNMSKDDLDYAQGHLRILSGLYGLLRPLDLILPYRLEMGTKLGNDRGKDLYAFWGDKITDALNELTEQSGINTIVNLASNEYFKSVKPKALKADLITPVFRDEKNGKYKIISFYAKKARGLMAAYQITQRIDNPEDLKKFDVAGYRFSEEESTATEWVFKRAEKDVPNA</sequence>
<dbReference type="EMBL" id="FTOH01000003">
    <property type="protein sequence ID" value="SIS67666.1"/>
    <property type="molecule type" value="Genomic_DNA"/>
</dbReference>
<reference evidence="3" key="1">
    <citation type="submission" date="2017-01" db="EMBL/GenBank/DDBJ databases">
        <authorList>
            <person name="Varghese N."/>
            <person name="Submissions S."/>
        </authorList>
    </citation>
    <scope>NUCLEOTIDE SEQUENCE [LARGE SCALE GENOMIC DNA]</scope>
    <source>
        <strain evidence="3">DSM 24913</strain>
    </source>
</reference>
<dbReference type="NCBIfam" id="NF002542">
    <property type="entry name" value="PRK02101.1-3"/>
    <property type="match status" value="1"/>
</dbReference>
<gene>
    <name evidence="2" type="ORF">SAMN05421686_103224</name>
</gene>
<evidence type="ECO:0000256" key="1">
    <source>
        <dbReference type="HAMAP-Rule" id="MF_00652"/>
    </source>
</evidence>
<dbReference type="PANTHER" id="PTHR30283">
    <property type="entry name" value="PEROXIDE STRESS RESPONSE PROTEIN YAAA"/>
    <property type="match status" value="1"/>
</dbReference>
<dbReference type="HAMAP" id="MF_00652">
    <property type="entry name" value="UPF0246"/>
    <property type="match status" value="1"/>
</dbReference>
<dbReference type="PANTHER" id="PTHR30283:SF4">
    <property type="entry name" value="PEROXIDE STRESS RESISTANCE PROTEIN YAAA"/>
    <property type="match status" value="1"/>
</dbReference>
<comment type="similarity">
    <text evidence="1">Belongs to the UPF0246 family.</text>
</comment>
<dbReference type="Proteomes" id="UP000185639">
    <property type="component" value="Unassembled WGS sequence"/>
</dbReference>
<evidence type="ECO:0000313" key="2">
    <source>
        <dbReference type="EMBL" id="SIS67666.1"/>
    </source>
</evidence>
<dbReference type="RefSeq" id="WP_076514746.1">
    <property type="nucleotide sequence ID" value="NZ_FTOH01000003.1"/>
</dbReference>
<dbReference type="GO" id="GO:0005829">
    <property type="term" value="C:cytosol"/>
    <property type="evidence" value="ECO:0007669"/>
    <property type="project" value="TreeGrafter"/>
</dbReference>
<keyword evidence="3" id="KW-1185">Reference proteome</keyword>
<name>A0A1N7L1P6_9GAMM</name>
<dbReference type="InterPro" id="IPR005583">
    <property type="entry name" value="YaaA"/>
</dbReference>
<protein>
    <recommendedName>
        <fullName evidence="1">UPF0246 protein SAMN05421686_103224</fullName>
    </recommendedName>
</protein>
<dbReference type="STRING" id="484498.SAMN05421686_103224"/>
<evidence type="ECO:0000313" key="3">
    <source>
        <dbReference type="Proteomes" id="UP000185639"/>
    </source>
</evidence>